<keyword evidence="2" id="KW-1133">Transmembrane helix</keyword>
<dbReference type="EMBL" id="FOGZ01000017">
    <property type="protein sequence ID" value="SER90164.1"/>
    <property type="molecule type" value="Genomic_DNA"/>
</dbReference>
<protein>
    <submittedName>
        <fullName evidence="3">Uncharacterized protein</fullName>
    </submittedName>
</protein>
<sequence length="270" mass="28688">MNQTESHVTTRRSVPVGVFSLVVAAILSVVSGVWIRYGNFPSWLLPVALTLVEVGIGVIMLRPLRFRLVVDPAGIRVEGHAAWSLGAHEILAAGVLGGRHPTLWVKPTEQLARQERGFTHSASAPAGAHLVLVDPASAATIQRALAELGFADGSARLNHPRYQTVTGRVARVRAPLLGGRAQDIVAGRHDHPRHRAVSGHARRAAPDDAGPAPSWEEPRHASRAMRGSEDATSPPTGSPAERAERETSEALGSDRPAATNGARARRGSTQ</sequence>
<dbReference type="STRING" id="64702.SAMN05443377_11731"/>
<evidence type="ECO:0000256" key="2">
    <source>
        <dbReference type="SAM" id="Phobius"/>
    </source>
</evidence>
<proteinExistence type="predicted"/>
<keyword evidence="2" id="KW-0812">Transmembrane</keyword>
<gene>
    <name evidence="3" type="ORF">SAMN05443377_11731</name>
</gene>
<keyword evidence="4" id="KW-1185">Reference proteome</keyword>
<feature type="transmembrane region" description="Helical" evidence="2">
    <location>
        <begin position="43"/>
        <end position="61"/>
    </location>
</feature>
<keyword evidence="2" id="KW-0472">Membrane</keyword>
<evidence type="ECO:0000313" key="4">
    <source>
        <dbReference type="Proteomes" id="UP000198815"/>
    </source>
</evidence>
<reference evidence="3 4" key="1">
    <citation type="submission" date="2016-10" db="EMBL/GenBank/DDBJ databases">
        <authorList>
            <person name="de Groot N.N."/>
        </authorList>
    </citation>
    <scope>NUCLEOTIDE SEQUENCE [LARGE SCALE GENOMIC DNA]</scope>
    <source>
        <strain evidence="3 4">DSM 16859</strain>
    </source>
</reference>
<feature type="compositionally biased region" description="Basic residues" evidence="1">
    <location>
        <begin position="190"/>
        <end position="203"/>
    </location>
</feature>
<evidence type="ECO:0000313" key="3">
    <source>
        <dbReference type="EMBL" id="SER90164.1"/>
    </source>
</evidence>
<dbReference type="Proteomes" id="UP000198815">
    <property type="component" value="Unassembled WGS sequence"/>
</dbReference>
<evidence type="ECO:0000256" key="1">
    <source>
        <dbReference type="SAM" id="MobiDB-lite"/>
    </source>
</evidence>
<feature type="region of interest" description="Disordered" evidence="1">
    <location>
        <begin position="182"/>
        <end position="270"/>
    </location>
</feature>
<organism evidence="3 4">
    <name type="scientific">Propionibacterium cyclohexanicum</name>
    <dbReference type="NCBI Taxonomy" id="64702"/>
    <lineage>
        <taxon>Bacteria</taxon>
        <taxon>Bacillati</taxon>
        <taxon>Actinomycetota</taxon>
        <taxon>Actinomycetes</taxon>
        <taxon>Propionibacteriales</taxon>
        <taxon>Propionibacteriaceae</taxon>
        <taxon>Propionibacterium</taxon>
    </lineage>
</organism>
<name>A0A1H9SZF5_9ACTN</name>
<dbReference type="AlphaFoldDB" id="A0A1H9SZF5"/>
<dbReference type="OrthoDB" id="3733777at2"/>
<accession>A0A1H9SZF5</accession>
<feature type="transmembrane region" description="Helical" evidence="2">
    <location>
        <begin position="16"/>
        <end position="37"/>
    </location>
</feature>
<dbReference type="RefSeq" id="WP_091970152.1">
    <property type="nucleotide sequence ID" value="NZ_FOGZ01000017.1"/>
</dbReference>